<dbReference type="EMBL" id="VAWE01000001">
    <property type="protein sequence ID" value="TLQ43461.1"/>
    <property type="molecule type" value="Genomic_DNA"/>
</dbReference>
<name>A0A5R9E0J4_9ACTN</name>
<keyword evidence="2" id="KW-1185">Reference proteome</keyword>
<dbReference type="Proteomes" id="UP000305921">
    <property type="component" value="Unassembled WGS sequence"/>
</dbReference>
<accession>A0A5R9E0J4</accession>
<sequence length="87" mass="9716">MTPAVEITGALFIDGGDGHEIRKGDRAGQIVYRREPRARFECLRCRTTEGPVSGPDDVREFVANVRADHQTRCHPAPTEHHQPRKAA</sequence>
<evidence type="ECO:0000313" key="2">
    <source>
        <dbReference type="Proteomes" id="UP000305921"/>
    </source>
</evidence>
<evidence type="ECO:0000313" key="1">
    <source>
        <dbReference type="EMBL" id="TLQ43461.1"/>
    </source>
</evidence>
<proteinExistence type="predicted"/>
<dbReference type="RefSeq" id="WP_138052880.1">
    <property type="nucleotide sequence ID" value="NZ_VAWE01000001.1"/>
</dbReference>
<protein>
    <submittedName>
        <fullName evidence="1">Uncharacterized protein</fullName>
    </submittedName>
</protein>
<dbReference type="AlphaFoldDB" id="A0A5R9E0J4"/>
<reference evidence="1 2" key="1">
    <citation type="submission" date="2019-05" db="EMBL/GenBank/DDBJ databases">
        <title>Streptomyces marianii sp. nov., a novel marine actinomycete from southern coast of India.</title>
        <authorList>
            <person name="Iniyan A.M."/>
            <person name="Wink J."/>
            <person name="Ramprasad E."/>
            <person name="Ramana C.V."/>
            <person name="Bunk B."/>
            <person name="Sproer C."/>
            <person name="Joseph F.-J.R.S."/>
            <person name="Vincent S.G.P."/>
        </authorList>
    </citation>
    <scope>NUCLEOTIDE SEQUENCE [LARGE SCALE GENOMIC DNA]</scope>
    <source>
        <strain evidence="1 2">ICN19</strain>
    </source>
</reference>
<dbReference type="OrthoDB" id="4257848at2"/>
<gene>
    <name evidence="1" type="ORF">FEF34_10170</name>
</gene>
<organism evidence="1 2">
    <name type="scientific">Streptomyces marianii</name>
    <dbReference type="NCBI Taxonomy" id="1817406"/>
    <lineage>
        <taxon>Bacteria</taxon>
        <taxon>Bacillati</taxon>
        <taxon>Actinomycetota</taxon>
        <taxon>Actinomycetes</taxon>
        <taxon>Kitasatosporales</taxon>
        <taxon>Streptomycetaceae</taxon>
        <taxon>Streptomyces</taxon>
    </lineage>
</organism>
<comment type="caution">
    <text evidence="1">The sequence shown here is derived from an EMBL/GenBank/DDBJ whole genome shotgun (WGS) entry which is preliminary data.</text>
</comment>